<keyword evidence="3 5" id="KW-0808">Transferase</keyword>
<organism evidence="5 6">
    <name type="scientific">Perspicuibacillus lycopersici</name>
    <dbReference type="NCBI Taxonomy" id="1325689"/>
    <lineage>
        <taxon>Bacteria</taxon>
        <taxon>Bacillati</taxon>
        <taxon>Bacillota</taxon>
        <taxon>Bacilli</taxon>
        <taxon>Bacillales</taxon>
        <taxon>Bacillaceae</taxon>
        <taxon>Perspicuibacillus</taxon>
    </lineage>
</organism>
<reference evidence="5" key="1">
    <citation type="submission" date="2022-10" db="EMBL/GenBank/DDBJ databases">
        <title>Description of Fervidibacillus gen. nov. in the family Fervidibacillaceae fam. nov. with two species, Fervidibacillus albus sp. nov., and Fervidibacillus halotolerans sp. nov., isolated from tidal flat sediments.</title>
        <authorList>
            <person name="Kwon K.K."/>
            <person name="Yang S.-H."/>
        </authorList>
    </citation>
    <scope>NUCLEOTIDE SEQUENCE</scope>
    <source>
        <strain evidence="5">JCM 19140</strain>
    </source>
</reference>
<comment type="similarity">
    <text evidence="1">Belongs to the glycosyltransferase 2 family.</text>
</comment>
<dbReference type="EC" id="2.4.-.-" evidence="5"/>
<feature type="domain" description="Glycosyltransferase 2-like" evidence="4">
    <location>
        <begin position="6"/>
        <end position="177"/>
    </location>
</feature>
<evidence type="ECO:0000259" key="4">
    <source>
        <dbReference type="Pfam" id="PF00535"/>
    </source>
</evidence>
<dbReference type="PANTHER" id="PTHR22916:SF51">
    <property type="entry name" value="GLYCOSYLTRANSFERASE EPSH-RELATED"/>
    <property type="match status" value="1"/>
</dbReference>
<evidence type="ECO:0000256" key="1">
    <source>
        <dbReference type="ARBA" id="ARBA00006739"/>
    </source>
</evidence>
<evidence type="ECO:0000256" key="2">
    <source>
        <dbReference type="ARBA" id="ARBA00022676"/>
    </source>
</evidence>
<dbReference type="GO" id="GO:0016757">
    <property type="term" value="F:glycosyltransferase activity"/>
    <property type="evidence" value="ECO:0007669"/>
    <property type="project" value="UniProtKB-KW"/>
</dbReference>
<name>A0AAE3IPR5_9BACI</name>
<accession>A0AAE3IPR5</accession>
<evidence type="ECO:0000313" key="5">
    <source>
        <dbReference type="EMBL" id="MCU9612323.1"/>
    </source>
</evidence>
<protein>
    <submittedName>
        <fullName evidence="5">Glycosyltransferase</fullName>
        <ecNumber evidence="5">2.4.-.-</ecNumber>
    </submittedName>
</protein>
<dbReference type="AlphaFoldDB" id="A0AAE3IPR5"/>
<keyword evidence="6" id="KW-1185">Reference proteome</keyword>
<dbReference type="InterPro" id="IPR001173">
    <property type="entry name" value="Glyco_trans_2-like"/>
</dbReference>
<evidence type="ECO:0000256" key="3">
    <source>
        <dbReference type="ARBA" id="ARBA00022679"/>
    </source>
</evidence>
<dbReference type="SUPFAM" id="SSF53448">
    <property type="entry name" value="Nucleotide-diphospho-sugar transferases"/>
    <property type="match status" value="1"/>
</dbReference>
<dbReference type="Pfam" id="PF00535">
    <property type="entry name" value="Glycos_transf_2"/>
    <property type="match status" value="1"/>
</dbReference>
<keyword evidence="2 5" id="KW-0328">Glycosyltransferase</keyword>
<dbReference type="InterPro" id="IPR029044">
    <property type="entry name" value="Nucleotide-diphossugar_trans"/>
</dbReference>
<dbReference type="CDD" id="cd00761">
    <property type="entry name" value="Glyco_tranf_GTA_type"/>
    <property type="match status" value="1"/>
</dbReference>
<comment type="caution">
    <text evidence="5">The sequence shown here is derived from an EMBL/GenBank/DDBJ whole genome shotgun (WGS) entry which is preliminary data.</text>
</comment>
<dbReference type="PANTHER" id="PTHR22916">
    <property type="entry name" value="GLYCOSYLTRANSFERASE"/>
    <property type="match status" value="1"/>
</dbReference>
<evidence type="ECO:0000313" key="6">
    <source>
        <dbReference type="Proteomes" id="UP001209318"/>
    </source>
</evidence>
<dbReference type="EMBL" id="JAOUSF010000001">
    <property type="protein sequence ID" value="MCU9612323.1"/>
    <property type="molecule type" value="Genomic_DNA"/>
</dbReference>
<sequence length="341" mass="40372">MDSKISVIVPIYNVEKYLHKCIQSIINQSYKHLEIILVNDGSPDNCGKICDSYTLKDSRIHVIHKKNGGLSDARNTGLDYATGDYISFIDSDDFIHNKFYENLLSLILSEQADIAQCGFIAIKEDTKEKDLVNINPKKHKVIKLNNMMAIENLYNDNSVYTVVVWNKLYKRELFEKIRFPIGKINEDEYTTYQVFYNAAKIILTNQPLYFYLKRSTSIMGNQFNIQRLQKLEAISNQINFFNEKNEWKIRDMAIQMLETYVRSYIIQVIKSNLENKENILQYLFGYYSENFKWFKLCSRFNLFSKCFLYVINYFPNNLTKWTIKLLLRIKQIGLRMKRIIN</sequence>
<gene>
    <name evidence="5" type="ORF">OEV98_01950</name>
</gene>
<dbReference type="Gene3D" id="3.90.550.10">
    <property type="entry name" value="Spore Coat Polysaccharide Biosynthesis Protein SpsA, Chain A"/>
    <property type="match status" value="1"/>
</dbReference>
<dbReference type="RefSeq" id="WP_263071455.1">
    <property type="nucleotide sequence ID" value="NZ_JAOUSF010000001.1"/>
</dbReference>
<dbReference type="Proteomes" id="UP001209318">
    <property type="component" value="Unassembled WGS sequence"/>
</dbReference>
<proteinExistence type="inferred from homology"/>